<dbReference type="InterPro" id="IPR001647">
    <property type="entry name" value="HTH_TetR"/>
</dbReference>
<keyword evidence="1" id="KW-0805">Transcription regulation</keyword>
<dbReference type="Pfam" id="PF00440">
    <property type="entry name" value="TetR_N"/>
    <property type="match status" value="1"/>
</dbReference>
<evidence type="ECO:0000259" key="5">
    <source>
        <dbReference type="PROSITE" id="PS50977"/>
    </source>
</evidence>
<keyword evidence="7" id="KW-1185">Reference proteome</keyword>
<name>A0A6L5R2E6_9MICO</name>
<sequence length="197" mass="21235">MPKVSDEYRAARRDEIAAAALRRFAATGYRGTSMADIISESGLSAGAIYGHFASKEELFAAVAQKILGARTVELVDLRAAEGPLAPGAIMAAIIDGMRHELISPNLFLQVWSEAAIDPAVREMVVSFLRPVRKLLGGLVTEWAAAHPELAGDDPAAYAARTVPVLMGLAPGFMVQRSILTDFDEDAYLETVRRLVPR</sequence>
<protein>
    <submittedName>
        <fullName evidence="6">TetR family transcriptional regulator</fullName>
    </submittedName>
</protein>
<dbReference type="SUPFAM" id="SSF48498">
    <property type="entry name" value="Tetracyclin repressor-like, C-terminal domain"/>
    <property type="match status" value="1"/>
</dbReference>
<dbReference type="PANTHER" id="PTHR30055">
    <property type="entry name" value="HTH-TYPE TRANSCRIPTIONAL REGULATOR RUTR"/>
    <property type="match status" value="1"/>
</dbReference>
<dbReference type="GO" id="GO:0003700">
    <property type="term" value="F:DNA-binding transcription factor activity"/>
    <property type="evidence" value="ECO:0007669"/>
    <property type="project" value="TreeGrafter"/>
</dbReference>
<dbReference type="EMBL" id="WKJD01000016">
    <property type="protein sequence ID" value="MRX44203.1"/>
    <property type="molecule type" value="Genomic_DNA"/>
</dbReference>
<dbReference type="Gene3D" id="1.10.357.10">
    <property type="entry name" value="Tetracycline Repressor, domain 2"/>
    <property type="match status" value="1"/>
</dbReference>
<evidence type="ECO:0000313" key="7">
    <source>
        <dbReference type="Proteomes" id="UP000476511"/>
    </source>
</evidence>
<dbReference type="GO" id="GO:0000976">
    <property type="term" value="F:transcription cis-regulatory region binding"/>
    <property type="evidence" value="ECO:0007669"/>
    <property type="project" value="TreeGrafter"/>
</dbReference>
<dbReference type="SUPFAM" id="SSF46689">
    <property type="entry name" value="Homeodomain-like"/>
    <property type="match status" value="1"/>
</dbReference>
<keyword evidence="3" id="KW-0804">Transcription</keyword>
<gene>
    <name evidence="6" type="ORF">GJR97_10750</name>
</gene>
<dbReference type="PANTHER" id="PTHR30055:SF234">
    <property type="entry name" value="HTH-TYPE TRANSCRIPTIONAL REGULATOR BETI"/>
    <property type="match status" value="1"/>
</dbReference>
<dbReference type="InterPro" id="IPR023772">
    <property type="entry name" value="DNA-bd_HTH_TetR-type_CS"/>
</dbReference>
<evidence type="ECO:0000256" key="4">
    <source>
        <dbReference type="PROSITE-ProRule" id="PRU00335"/>
    </source>
</evidence>
<feature type="domain" description="HTH tetR-type" evidence="5">
    <location>
        <begin position="10"/>
        <end position="70"/>
    </location>
</feature>
<proteinExistence type="predicted"/>
<dbReference type="PROSITE" id="PS01081">
    <property type="entry name" value="HTH_TETR_1"/>
    <property type="match status" value="1"/>
</dbReference>
<evidence type="ECO:0000313" key="6">
    <source>
        <dbReference type="EMBL" id="MRX44203.1"/>
    </source>
</evidence>
<feature type="DNA-binding region" description="H-T-H motif" evidence="4">
    <location>
        <begin position="33"/>
        <end position="52"/>
    </location>
</feature>
<evidence type="ECO:0000256" key="1">
    <source>
        <dbReference type="ARBA" id="ARBA00023015"/>
    </source>
</evidence>
<reference evidence="6 7" key="1">
    <citation type="submission" date="2019-11" db="EMBL/GenBank/DDBJ databases">
        <title>Agromyces kandeliae sp. nov., isolated from mangrove soil.</title>
        <authorList>
            <person name="Wang R."/>
        </authorList>
    </citation>
    <scope>NUCLEOTIDE SEQUENCE [LARGE SCALE GENOMIC DNA]</scope>
    <source>
        <strain evidence="6 7">Q22</strain>
    </source>
</reference>
<evidence type="ECO:0000256" key="2">
    <source>
        <dbReference type="ARBA" id="ARBA00023125"/>
    </source>
</evidence>
<accession>A0A6L5R2E6</accession>
<comment type="caution">
    <text evidence="6">The sequence shown here is derived from an EMBL/GenBank/DDBJ whole genome shotgun (WGS) entry which is preliminary data.</text>
</comment>
<dbReference type="PRINTS" id="PR00455">
    <property type="entry name" value="HTHTETR"/>
</dbReference>
<dbReference type="PROSITE" id="PS50977">
    <property type="entry name" value="HTH_TETR_2"/>
    <property type="match status" value="1"/>
</dbReference>
<dbReference type="InterPro" id="IPR009057">
    <property type="entry name" value="Homeodomain-like_sf"/>
</dbReference>
<organism evidence="6 7">
    <name type="scientific">Agromyces kandeliae</name>
    <dbReference type="NCBI Taxonomy" id="2666141"/>
    <lineage>
        <taxon>Bacteria</taxon>
        <taxon>Bacillati</taxon>
        <taxon>Actinomycetota</taxon>
        <taxon>Actinomycetes</taxon>
        <taxon>Micrococcales</taxon>
        <taxon>Microbacteriaceae</taxon>
        <taxon>Agromyces</taxon>
    </lineage>
</organism>
<keyword evidence="2 4" id="KW-0238">DNA-binding</keyword>
<evidence type="ECO:0000256" key="3">
    <source>
        <dbReference type="ARBA" id="ARBA00023163"/>
    </source>
</evidence>
<dbReference type="InterPro" id="IPR036271">
    <property type="entry name" value="Tet_transcr_reg_TetR-rel_C_sf"/>
</dbReference>
<dbReference type="AlphaFoldDB" id="A0A6L5R2E6"/>
<dbReference type="RefSeq" id="WP_154346474.1">
    <property type="nucleotide sequence ID" value="NZ_WKJD01000016.1"/>
</dbReference>
<dbReference type="InterPro" id="IPR050109">
    <property type="entry name" value="HTH-type_TetR-like_transc_reg"/>
</dbReference>
<dbReference type="Proteomes" id="UP000476511">
    <property type="component" value="Unassembled WGS sequence"/>
</dbReference>